<dbReference type="AlphaFoldDB" id="A0AA40ZTK4"/>
<evidence type="ECO:0000256" key="3">
    <source>
        <dbReference type="ARBA" id="ARBA00022729"/>
    </source>
</evidence>
<dbReference type="PANTHER" id="PTHR40088">
    <property type="entry name" value="PECTATE LYASE (EUROFUNG)"/>
    <property type="match status" value="1"/>
</dbReference>
<feature type="domain" description="Right handed beta helix" evidence="4">
    <location>
        <begin position="309"/>
        <end position="435"/>
    </location>
</feature>
<evidence type="ECO:0000256" key="1">
    <source>
        <dbReference type="ARBA" id="ARBA00004613"/>
    </source>
</evidence>
<dbReference type="RefSeq" id="WP_204970484.1">
    <property type="nucleotide sequence ID" value="NZ_JAAZTS010000006.1"/>
</dbReference>
<keyword evidence="7" id="KW-1185">Reference proteome</keyword>
<evidence type="ECO:0000256" key="2">
    <source>
        <dbReference type="ARBA" id="ARBA00022525"/>
    </source>
</evidence>
<dbReference type="InterPro" id="IPR039448">
    <property type="entry name" value="Beta_helix"/>
</dbReference>
<evidence type="ECO:0000313" key="6">
    <source>
        <dbReference type="EMBL" id="MBM6857240.1"/>
    </source>
</evidence>
<proteinExistence type="predicted"/>
<dbReference type="SUPFAM" id="SSF51126">
    <property type="entry name" value="Pectin lyase-like"/>
    <property type="match status" value="1"/>
</dbReference>
<keyword evidence="2" id="KW-0964">Secreted</keyword>
<dbReference type="InterPro" id="IPR052052">
    <property type="entry name" value="Polysaccharide_Lyase_9"/>
</dbReference>
<evidence type="ECO:0000259" key="5">
    <source>
        <dbReference type="Pfam" id="PF21258"/>
    </source>
</evidence>
<dbReference type="EMBL" id="JACJMO010000006">
    <property type="protein sequence ID" value="MBM6857240.1"/>
    <property type="molecule type" value="Genomic_DNA"/>
</dbReference>
<dbReference type="Proteomes" id="UP000698924">
    <property type="component" value="Unassembled WGS sequence"/>
</dbReference>
<protein>
    <submittedName>
        <fullName evidence="6">Right-handed parallel beta-helix repeat-containing protein</fullName>
    </submittedName>
</protein>
<dbReference type="GO" id="GO:0005576">
    <property type="term" value="C:extracellular region"/>
    <property type="evidence" value="ECO:0007669"/>
    <property type="project" value="UniProtKB-SubCell"/>
</dbReference>
<dbReference type="PANTHER" id="PTHR40088:SF2">
    <property type="entry name" value="SECRETED SUGAR HYDROLASE"/>
    <property type="match status" value="1"/>
</dbReference>
<dbReference type="Gene3D" id="2.60.40.1180">
    <property type="entry name" value="Golgi alpha-mannosidase II"/>
    <property type="match status" value="1"/>
</dbReference>
<dbReference type="InterPro" id="IPR012334">
    <property type="entry name" value="Pectin_lyas_fold"/>
</dbReference>
<name>A0AA40ZTK4_9BACT</name>
<dbReference type="Pfam" id="PF13229">
    <property type="entry name" value="Beta_helix"/>
    <property type="match status" value="1"/>
</dbReference>
<evidence type="ECO:0000259" key="4">
    <source>
        <dbReference type="Pfam" id="PF13229"/>
    </source>
</evidence>
<reference evidence="6 7" key="1">
    <citation type="journal article" date="2021" name="Sci. Rep.">
        <title>The distribution of antibiotic resistance genes in chicken gut microbiota commensals.</title>
        <authorList>
            <person name="Juricova H."/>
            <person name="Matiasovicova J."/>
            <person name="Kubasova T."/>
            <person name="Cejkova D."/>
            <person name="Rychlik I."/>
        </authorList>
    </citation>
    <scope>NUCLEOTIDE SEQUENCE [LARGE SCALE GENOMIC DNA]</scope>
    <source>
        <strain evidence="6 7">An421</strain>
    </source>
</reference>
<dbReference type="GO" id="GO:0016837">
    <property type="term" value="F:carbon-oxygen lyase activity, acting on polysaccharides"/>
    <property type="evidence" value="ECO:0007669"/>
    <property type="project" value="TreeGrafter"/>
</dbReference>
<dbReference type="InterPro" id="IPR011050">
    <property type="entry name" value="Pectin_lyase_fold/virulence"/>
</dbReference>
<comment type="caution">
    <text evidence="6">The sequence shown here is derived from an EMBL/GenBank/DDBJ whole genome shotgun (WGS) entry which is preliminary data.</text>
</comment>
<dbReference type="Gene3D" id="2.160.20.10">
    <property type="entry name" value="Single-stranded right-handed beta-helix, Pectin lyase-like"/>
    <property type="match status" value="1"/>
</dbReference>
<gene>
    <name evidence="6" type="ORF">H6D15_06435</name>
</gene>
<sequence length="598" mass="67652">MKNTFEKRVIVSFVLVWGILVLNSIEAASREWHVSLSGNDNDSGTLEFPLRHIQYAANKAQPGDKVIIHEGIYRESVVPVCGGEEGKPIVYQAADGEKVVIKGSEVIKDWKNITGTIWQVAVPNSLFGDFNPYSDTIHGDWLARGQWAHTGEIYLNDEALTETPHLENILLNNKKSPLWYARVAEDTTWIWADFRGADPNKELVEINVRRTIFYPNKPFVNYITVRGLHLSQAATPWAPPTAEQPGAIGTHWSKGWVIEDNIITHSKCVGITLGKYGDEWDNRAESVEGYIGTTKRALHNKWHRDFIGSHVVRNNRISYCGQAGIAGSLGAIFSQISDNIIHDIGQQKTFWGYELAGIKIHAAIDVLIEHNHIYRTEGGIWLDWMAQGTRVTRNLLHDNKVQDFSLEVNHGPVLVDNNLFLSSELAQVKLSQGVAFVHNLIAWEIWPTGKVDERETPYLYPHDTRIAGYHDCPCGNVGYLNNLFVREDLKDYEDSSLPVVIKGNLLDKQIRFNVEEERDGWYLTMSLPLDWKSKRTCQLVSIDDLPMALIPQQKIILPMNAKTFSHDYLGNKRKRQGNCPGALELNGENDLKVKIFCK</sequence>
<feature type="domain" description="Glycoside hydrolase 120 insertion" evidence="5">
    <location>
        <begin position="107"/>
        <end position="206"/>
    </location>
</feature>
<dbReference type="Pfam" id="PF21258">
    <property type="entry name" value="Glyco_hydro_120_ins"/>
    <property type="match status" value="1"/>
</dbReference>
<comment type="subcellular location">
    <subcellularLocation>
        <location evidence="1">Secreted</location>
    </subcellularLocation>
</comment>
<keyword evidence="3" id="KW-0732">Signal</keyword>
<evidence type="ECO:0000313" key="7">
    <source>
        <dbReference type="Proteomes" id="UP000698924"/>
    </source>
</evidence>
<dbReference type="InterPro" id="IPR049169">
    <property type="entry name" value="Glyco_hydro_120_ins"/>
</dbReference>
<dbReference type="InterPro" id="IPR013780">
    <property type="entry name" value="Glyco_hydro_b"/>
</dbReference>
<accession>A0AA40ZTK4</accession>
<organism evidence="6 7">
    <name type="scientific">Caecibacteroides pullorum</name>
    <dbReference type="NCBI Taxonomy" id="2725562"/>
    <lineage>
        <taxon>Bacteria</taxon>
        <taxon>Pseudomonadati</taxon>
        <taxon>Bacteroidota</taxon>
        <taxon>Bacteroidia</taxon>
        <taxon>Bacteroidales</taxon>
        <taxon>Bacteroidaceae</taxon>
        <taxon>Caecibacteroides</taxon>
    </lineage>
</organism>